<keyword evidence="1" id="KW-0812">Transmembrane</keyword>
<comment type="caution">
    <text evidence="2">The sequence shown here is derived from an EMBL/GenBank/DDBJ whole genome shotgun (WGS) entry which is preliminary data.</text>
</comment>
<evidence type="ECO:0000313" key="2">
    <source>
        <dbReference type="EMBL" id="KRN99309.1"/>
    </source>
</evidence>
<evidence type="ECO:0000313" key="3">
    <source>
        <dbReference type="Proteomes" id="UP000051006"/>
    </source>
</evidence>
<dbReference type="OrthoDB" id="2357459at2"/>
<dbReference type="EMBL" id="JQCF01000010">
    <property type="protein sequence ID" value="KRN99309.1"/>
    <property type="molecule type" value="Genomic_DNA"/>
</dbReference>
<feature type="transmembrane region" description="Helical" evidence="1">
    <location>
        <begin position="123"/>
        <end position="149"/>
    </location>
</feature>
<keyword evidence="3" id="KW-1185">Reference proteome</keyword>
<accession>A0A0R2LL01</accession>
<evidence type="ECO:0000256" key="1">
    <source>
        <dbReference type="SAM" id="Phobius"/>
    </source>
</evidence>
<protein>
    <submittedName>
        <fullName evidence="2">Transport protein</fullName>
    </submittedName>
</protein>
<feature type="transmembrane region" description="Helical" evidence="1">
    <location>
        <begin position="49"/>
        <end position="69"/>
    </location>
</feature>
<feature type="transmembrane region" description="Helical" evidence="1">
    <location>
        <begin position="90"/>
        <end position="117"/>
    </location>
</feature>
<keyword evidence="1" id="KW-0472">Membrane</keyword>
<dbReference type="RefSeq" id="WP_057880717.1">
    <property type="nucleotide sequence ID" value="NZ_JQCF01000010.1"/>
</dbReference>
<feature type="transmembrane region" description="Helical" evidence="1">
    <location>
        <begin position="203"/>
        <end position="224"/>
    </location>
</feature>
<dbReference type="PATRIC" id="fig|993692.3.peg.371"/>
<gene>
    <name evidence="2" type="ORF">IV57_GL000366</name>
</gene>
<feature type="transmembrane region" description="Helical" evidence="1">
    <location>
        <begin position="156"/>
        <end position="173"/>
    </location>
</feature>
<sequence>MLENDMAMFKLQLKIALKEKMVFFYTLIIPIIMVFINKGPSFRDNEVLYLYWAYIVVTTILNGFLMNVIQLRENGFLKTLSYLAGSRFSVVMSSFLVQLLIIQVEILLFNLVVTIFITPVSPWTFLYSFLVSFLAVFLCAAMLSGLLILKVKQNTFTVIINLFLLIGIFLLGIRPQRTWNYFLTVFNPFQLIYGLYNVPYTTVAFGIFEGTCTFVYLVMGFFIFDKISIKSQLSRV</sequence>
<dbReference type="STRING" id="993692.IV57_GL000366"/>
<dbReference type="AlphaFoldDB" id="A0A0R2LL01"/>
<reference evidence="2 3" key="1">
    <citation type="journal article" date="2015" name="Genome Announc.">
        <title>Expanding the biotechnology potential of lactobacilli through comparative genomics of 213 strains and associated genera.</title>
        <authorList>
            <person name="Sun Z."/>
            <person name="Harris H.M."/>
            <person name="McCann A."/>
            <person name="Guo C."/>
            <person name="Argimon S."/>
            <person name="Zhang W."/>
            <person name="Yang X."/>
            <person name="Jeffery I.B."/>
            <person name="Cooney J.C."/>
            <person name="Kagawa T.F."/>
            <person name="Liu W."/>
            <person name="Song Y."/>
            <person name="Salvetti E."/>
            <person name="Wrobel A."/>
            <person name="Rasinkangas P."/>
            <person name="Parkhill J."/>
            <person name="Rea M.C."/>
            <person name="O'Sullivan O."/>
            <person name="Ritari J."/>
            <person name="Douillard F.P."/>
            <person name="Paul Ross R."/>
            <person name="Yang R."/>
            <person name="Briner A.E."/>
            <person name="Felis G.E."/>
            <person name="de Vos W.M."/>
            <person name="Barrangou R."/>
            <person name="Klaenhammer T.R."/>
            <person name="Caufield P.W."/>
            <person name="Cui Y."/>
            <person name="Zhang H."/>
            <person name="O'Toole P.W."/>
        </authorList>
    </citation>
    <scope>NUCLEOTIDE SEQUENCE [LARGE SCALE GENOMIC DNA]</scope>
    <source>
        <strain evidence="2 3">DSM 24716</strain>
    </source>
</reference>
<proteinExistence type="predicted"/>
<keyword evidence="1" id="KW-1133">Transmembrane helix</keyword>
<organism evidence="2 3">
    <name type="scientific">Companilactobacillus kimchiensis</name>
    <dbReference type="NCBI Taxonomy" id="993692"/>
    <lineage>
        <taxon>Bacteria</taxon>
        <taxon>Bacillati</taxon>
        <taxon>Bacillota</taxon>
        <taxon>Bacilli</taxon>
        <taxon>Lactobacillales</taxon>
        <taxon>Lactobacillaceae</taxon>
        <taxon>Companilactobacillus</taxon>
    </lineage>
</organism>
<name>A0A0R2LL01_9LACO</name>
<dbReference type="Proteomes" id="UP000051006">
    <property type="component" value="Unassembled WGS sequence"/>
</dbReference>
<feature type="transmembrane region" description="Helical" evidence="1">
    <location>
        <begin position="21"/>
        <end position="37"/>
    </location>
</feature>